<dbReference type="AlphaFoldDB" id="A0A1U9KR37"/>
<evidence type="ECO:0000313" key="2">
    <source>
        <dbReference type="EMBL" id="AQS88207.1"/>
    </source>
</evidence>
<protein>
    <submittedName>
        <fullName evidence="2">Uncharacterized protein</fullName>
    </submittedName>
</protein>
<dbReference type="GO" id="GO:0005886">
    <property type="term" value="C:plasma membrane"/>
    <property type="evidence" value="ECO:0007669"/>
    <property type="project" value="TreeGrafter"/>
</dbReference>
<dbReference type="KEGG" id="nch:A0U93_09920"/>
<dbReference type="InterPro" id="IPR006135">
    <property type="entry name" value="T3SS_substrate_exporter"/>
</dbReference>
<sequence>MAESEEKPYAPSARRLEQAREEGNVLFSREAISAAMLLVAVLMMVAFVPASAARQGAILRGLMLHAGDGDLSPQLAMRVSLRAALTFFLPFGGAVATFALAIGLLQTGFLFRLSALAPDPGRLSPMKGLSRILGASALMDALKSIGKCAAFGAIMFWQARSLLHESASLIGYSLPILLARLMHAIVQVGAALLCAQIVFAGIDILWNWQRRVSKLRMTLQEVKEEYRQMEGDPHIKGRLKQMRARLARQRMMEAVKTATVVVTNPTHYAVALMYDQKSPSAPRIVAKGVDDVAARIRDLARRNNVPIMPNPPLARALFPLPLDTEIPIEHFRIVAAIIAQVWRIKRGMNR</sequence>
<keyword evidence="3" id="KW-1185">Reference proteome</keyword>
<evidence type="ECO:0000313" key="3">
    <source>
        <dbReference type="Proteomes" id="UP000188604"/>
    </source>
</evidence>
<organism evidence="2 3">
    <name type="scientific">Neoasaia chiangmaiensis</name>
    <dbReference type="NCBI Taxonomy" id="320497"/>
    <lineage>
        <taxon>Bacteria</taxon>
        <taxon>Pseudomonadati</taxon>
        <taxon>Pseudomonadota</taxon>
        <taxon>Alphaproteobacteria</taxon>
        <taxon>Acetobacterales</taxon>
        <taxon>Acetobacteraceae</taxon>
        <taxon>Neoasaia</taxon>
    </lineage>
</organism>
<dbReference type="PRINTS" id="PR00950">
    <property type="entry name" value="TYPE3IMSPROT"/>
</dbReference>
<dbReference type="PANTHER" id="PTHR30531">
    <property type="entry name" value="FLAGELLAR BIOSYNTHETIC PROTEIN FLHB"/>
    <property type="match status" value="1"/>
</dbReference>
<dbReference type="Proteomes" id="UP000188604">
    <property type="component" value="Chromosome"/>
</dbReference>
<dbReference type="Pfam" id="PF01312">
    <property type="entry name" value="Bac_export_2"/>
    <property type="match status" value="1"/>
</dbReference>
<dbReference type="Gene3D" id="3.40.1690.10">
    <property type="entry name" value="secretion proteins EscU"/>
    <property type="match status" value="1"/>
</dbReference>
<dbReference type="OrthoDB" id="9807950at2"/>
<gene>
    <name evidence="2" type="ORF">A0U93_09920</name>
</gene>
<dbReference type="PANTHER" id="PTHR30531:SF12">
    <property type="entry name" value="FLAGELLAR BIOSYNTHETIC PROTEIN FLHB"/>
    <property type="match status" value="1"/>
</dbReference>
<dbReference type="RefSeq" id="WP_077807224.1">
    <property type="nucleotide sequence ID" value="NZ_BJXS01000003.1"/>
</dbReference>
<dbReference type="SUPFAM" id="SSF160544">
    <property type="entry name" value="EscU C-terminal domain-like"/>
    <property type="match status" value="1"/>
</dbReference>
<dbReference type="EMBL" id="CP014691">
    <property type="protein sequence ID" value="AQS88207.1"/>
    <property type="molecule type" value="Genomic_DNA"/>
</dbReference>
<dbReference type="STRING" id="320497.A0U93_09920"/>
<comment type="similarity">
    <text evidence="1">Belongs to the type III secretion exporter family.</text>
</comment>
<dbReference type="Gene3D" id="6.10.250.2080">
    <property type="match status" value="1"/>
</dbReference>
<accession>A0A1U9KR37</accession>
<dbReference type="GO" id="GO:0009306">
    <property type="term" value="P:protein secretion"/>
    <property type="evidence" value="ECO:0007669"/>
    <property type="project" value="InterPro"/>
</dbReference>
<evidence type="ECO:0000256" key="1">
    <source>
        <dbReference type="ARBA" id="ARBA00010690"/>
    </source>
</evidence>
<proteinExistence type="inferred from homology"/>
<name>A0A1U9KR37_9PROT</name>
<reference evidence="2 3" key="1">
    <citation type="submission" date="2016-03" db="EMBL/GenBank/DDBJ databases">
        <title>Acetic acid bacteria sequencing.</title>
        <authorList>
            <person name="Brandt J."/>
            <person name="Jakob F."/>
            <person name="Vogel R.F."/>
        </authorList>
    </citation>
    <scope>NUCLEOTIDE SEQUENCE [LARGE SCALE GENOMIC DNA]</scope>
    <source>
        <strain evidence="2 3">NBRC 101099</strain>
    </source>
</reference>
<dbReference type="InterPro" id="IPR029025">
    <property type="entry name" value="T3SS_substrate_exporter_C"/>
</dbReference>